<reference evidence="3 4" key="1">
    <citation type="journal article" date="2020" name="Nat. Commun.">
        <title>Donkey genomes provide new insights into domestication and selection for coat color.</title>
        <authorList>
            <person name="Wang"/>
            <person name="C."/>
            <person name="Li"/>
            <person name="H."/>
            <person name="Guo"/>
            <person name="Y."/>
            <person name="Huang"/>
            <person name="J."/>
            <person name="Sun"/>
            <person name="Y."/>
            <person name="Min"/>
            <person name="J."/>
            <person name="Wang"/>
            <person name="J."/>
            <person name="Fang"/>
            <person name="X."/>
            <person name="Zhao"/>
            <person name="Z."/>
            <person name="Wang"/>
            <person name="S."/>
            <person name="Zhang"/>
            <person name="Y."/>
            <person name="Liu"/>
            <person name="Q."/>
            <person name="Jiang"/>
            <person name="Q."/>
            <person name="Wang"/>
            <person name="X."/>
            <person name="Guo"/>
            <person name="Y."/>
            <person name="Yang"/>
            <person name="C."/>
            <person name="Wang"/>
            <person name="Y."/>
            <person name="Tian"/>
            <person name="F."/>
            <person name="Zhuang"/>
            <person name="G."/>
            <person name="Fan"/>
            <person name="Y."/>
            <person name="Gao"/>
            <person name="Q."/>
            <person name="Li"/>
            <person name="Y."/>
            <person name="Ju"/>
            <person name="Z."/>
            <person name="Li"/>
            <person name="J."/>
            <person name="Li"/>
            <person name="R."/>
            <person name="Hou"/>
            <person name="M."/>
            <person name="Yang"/>
            <person name="G."/>
            <person name="Liu"/>
            <person name="G."/>
            <person name="Liu"/>
            <person name="W."/>
            <person name="Guo"/>
            <person name="J."/>
            <person name="Pan"/>
            <person name="S."/>
            <person name="Fan"/>
            <person name="G."/>
            <person name="Zhang"/>
            <person name="W."/>
            <person name="Zhang"/>
            <person name="R."/>
            <person name="Yu"/>
            <person name="J."/>
            <person name="Zhang"/>
            <person name="X."/>
            <person name="Yin"/>
            <person name="Q."/>
            <person name="Ji"/>
            <person name="C."/>
            <person name="Jin"/>
            <person name="Y."/>
            <person name="Yue"/>
            <person name="G."/>
            <person name="Liu"/>
            <person name="M."/>
            <person name="Xu"/>
            <person name="J."/>
            <person name="Liu"/>
            <person name="S."/>
            <person name="Jordana"/>
            <person name="J."/>
            <person name="Noce"/>
            <person name="A."/>
            <person name="Amills"/>
            <person name="M."/>
            <person name="Wu"/>
            <person name="D.D."/>
            <person name="Li"/>
            <person name="S."/>
            <person name="Zhou"/>
            <person name="X. and Zhong"/>
            <person name="J."/>
        </authorList>
    </citation>
    <scope>NUCLEOTIDE SEQUENCE [LARGE SCALE GENOMIC DNA]</scope>
</reference>
<dbReference type="Proteomes" id="UP000694387">
    <property type="component" value="Chromosome 24"/>
</dbReference>
<proteinExistence type="predicted"/>
<dbReference type="GO" id="GO:0005737">
    <property type="term" value="C:cytoplasm"/>
    <property type="evidence" value="ECO:0007669"/>
    <property type="project" value="UniProtKB-SubCell"/>
</dbReference>
<evidence type="ECO:0000313" key="4">
    <source>
        <dbReference type="Proteomes" id="UP000694387"/>
    </source>
</evidence>
<evidence type="ECO:0000256" key="1">
    <source>
        <dbReference type="ARBA" id="ARBA00004496"/>
    </source>
</evidence>
<organism evidence="3 4">
    <name type="scientific">Equus asinus</name>
    <name type="common">Donkey</name>
    <name type="synonym">Equus africanus asinus</name>
    <dbReference type="NCBI Taxonomy" id="9793"/>
    <lineage>
        <taxon>Eukaryota</taxon>
        <taxon>Metazoa</taxon>
        <taxon>Chordata</taxon>
        <taxon>Craniata</taxon>
        <taxon>Vertebrata</taxon>
        <taxon>Euteleostomi</taxon>
        <taxon>Mammalia</taxon>
        <taxon>Eutheria</taxon>
        <taxon>Laurasiatheria</taxon>
        <taxon>Perissodactyla</taxon>
        <taxon>Equidae</taxon>
        <taxon>Equus</taxon>
    </lineage>
</organism>
<keyword evidence="2" id="KW-0963">Cytoplasm</keyword>
<dbReference type="Gene3D" id="3.40.50.1440">
    <property type="entry name" value="Tubulin/FtsZ, GTPase domain"/>
    <property type="match status" value="1"/>
</dbReference>
<reference evidence="3" key="3">
    <citation type="submission" date="2025-09" db="UniProtKB">
        <authorList>
            <consortium name="Ensembl"/>
        </authorList>
    </citation>
    <scope>IDENTIFICATION</scope>
</reference>
<comment type="subcellular location">
    <subcellularLocation>
        <location evidence="1">Cytoplasm</location>
    </subcellularLocation>
</comment>
<name>A0A8C4PK29_EQUAS</name>
<gene>
    <name evidence="3" type="primary">TUBE1</name>
</gene>
<keyword evidence="4" id="KW-1185">Reference proteome</keyword>
<evidence type="ECO:0000256" key="2">
    <source>
        <dbReference type="ARBA" id="ARBA00022490"/>
    </source>
</evidence>
<dbReference type="GeneTree" id="ENSGT00940000155723"/>
<protein>
    <submittedName>
        <fullName evidence="3">Tubulin epsilon 1</fullName>
    </submittedName>
</protein>
<dbReference type="AlphaFoldDB" id="A0A8C4PK29"/>
<dbReference type="SUPFAM" id="SSF52490">
    <property type="entry name" value="Tubulin nucleotide-binding domain-like"/>
    <property type="match status" value="1"/>
</dbReference>
<evidence type="ECO:0000313" key="3">
    <source>
        <dbReference type="Ensembl" id="ENSEASP00005011493.2"/>
    </source>
</evidence>
<sequence length="122" mass="13645">MVTVRRSALAQPCDGKLFPEPGEVLSYGSDLRQRRDLRSPRPLGELRLCARGIQRRRGFISALSGQRCSMTQSVIVQVGQCGNQIGCCFWDLALREHAAVNQKGIYDEAISSFFRNVDTRLS</sequence>
<accession>A0A8C4PK29</accession>
<dbReference type="Ensembl" id="ENSEAST00005012495.2">
    <property type="protein sequence ID" value="ENSEASP00005011493.2"/>
    <property type="gene ID" value="ENSEASG00005008069.2"/>
</dbReference>
<dbReference type="InterPro" id="IPR036525">
    <property type="entry name" value="Tubulin/FtsZ_GTPase_sf"/>
</dbReference>
<reference evidence="3" key="2">
    <citation type="submission" date="2025-08" db="UniProtKB">
        <authorList>
            <consortium name="Ensembl"/>
        </authorList>
    </citation>
    <scope>IDENTIFICATION</scope>
</reference>